<dbReference type="Proteomes" id="UP000054736">
    <property type="component" value="Unassembled WGS sequence"/>
</dbReference>
<evidence type="ECO:0000256" key="3">
    <source>
        <dbReference type="ARBA" id="ARBA00022487"/>
    </source>
</evidence>
<comment type="catalytic activity">
    <reaction evidence="5 8">
        <text>S-formylglutathione + H2O = formate + glutathione + H(+)</text>
        <dbReference type="Rhea" id="RHEA:14961"/>
        <dbReference type="ChEBI" id="CHEBI:15377"/>
        <dbReference type="ChEBI" id="CHEBI:15378"/>
        <dbReference type="ChEBI" id="CHEBI:15740"/>
        <dbReference type="ChEBI" id="CHEBI:57688"/>
        <dbReference type="ChEBI" id="CHEBI:57925"/>
        <dbReference type="EC" id="3.1.2.12"/>
    </reaction>
</comment>
<dbReference type="GO" id="GO:0018738">
    <property type="term" value="F:S-formylglutathione hydrolase activity"/>
    <property type="evidence" value="ECO:0007669"/>
    <property type="project" value="UniProtKB-UniRule"/>
</dbReference>
<dbReference type="OrthoDB" id="9782200at2"/>
<dbReference type="EC" id="3.1.2.12" evidence="2 6"/>
<keyword evidence="10" id="KW-1185">Reference proteome</keyword>
<evidence type="ECO:0000256" key="4">
    <source>
        <dbReference type="ARBA" id="ARBA00022801"/>
    </source>
</evidence>
<comment type="function">
    <text evidence="8">Serine hydrolase involved in the detoxification of formaldehyde.</text>
</comment>
<dbReference type="STRING" id="1212489.Ldro_2305"/>
<dbReference type="AlphaFoldDB" id="A0A0W0SRW7"/>
<proteinExistence type="inferred from homology"/>
<feature type="active site" description="Charge relay system" evidence="7">
    <location>
        <position position="149"/>
    </location>
</feature>
<dbReference type="SUPFAM" id="SSF53474">
    <property type="entry name" value="alpha/beta-Hydrolases"/>
    <property type="match status" value="1"/>
</dbReference>
<name>A0A0W0SRW7_9GAMM</name>
<evidence type="ECO:0000256" key="7">
    <source>
        <dbReference type="PIRSR" id="PIRSR614186-1"/>
    </source>
</evidence>
<feature type="active site" description="Charge relay system" evidence="7">
    <location>
        <position position="226"/>
    </location>
</feature>
<dbReference type="Pfam" id="PF00756">
    <property type="entry name" value="Esterase"/>
    <property type="match status" value="1"/>
</dbReference>
<dbReference type="FunFam" id="3.40.50.1820:FF:000002">
    <property type="entry name" value="S-formylglutathione hydrolase"/>
    <property type="match status" value="1"/>
</dbReference>
<dbReference type="InterPro" id="IPR014186">
    <property type="entry name" value="S-formylglutathione_hydrol"/>
</dbReference>
<evidence type="ECO:0000256" key="5">
    <source>
        <dbReference type="ARBA" id="ARBA00047590"/>
    </source>
</evidence>
<evidence type="ECO:0000256" key="1">
    <source>
        <dbReference type="ARBA" id="ARBA00005622"/>
    </source>
</evidence>
<keyword evidence="3 8" id="KW-0719">Serine esterase</keyword>
<evidence type="ECO:0000256" key="6">
    <source>
        <dbReference type="NCBIfam" id="TIGR02821"/>
    </source>
</evidence>
<comment type="similarity">
    <text evidence="1 8">Belongs to the esterase D family.</text>
</comment>
<dbReference type="Gene3D" id="3.40.50.1820">
    <property type="entry name" value="alpha/beta hydrolase"/>
    <property type="match status" value="1"/>
</dbReference>
<dbReference type="EMBL" id="LNXY01000027">
    <property type="protein sequence ID" value="KTC85980.1"/>
    <property type="molecule type" value="Genomic_DNA"/>
</dbReference>
<dbReference type="GO" id="GO:0005829">
    <property type="term" value="C:cytosol"/>
    <property type="evidence" value="ECO:0007669"/>
    <property type="project" value="TreeGrafter"/>
</dbReference>
<keyword evidence="4 8" id="KW-0378">Hydrolase</keyword>
<dbReference type="GO" id="GO:0052689">
    <property type="term" value="F:carboxylic ester hydrolase activity"/>
    <property type="evidence" value="ECO:0007669"/>
    <property type="project" value="UniProtKB-KW"/>
</dbReference>
<reference evidence="9 10" key="1">
    <citation type="submission" date="2015-11" db="EMBL/GenBank/DDBJ databases">
        <title>Genomic analysis of 38 Legionella species identifies large and diverse effector repertoires.</title>
        <authorList>
            <person name="Burstein D."/>
            <person name="Amaro F."/>
            <person name="Zusman T."/>
            <person name="Lifshitz Z."/>
            <person name="Cohen O."/>
            <person name="Gilbert J.A."/>
            <person name="Pupko T."/>
            <person name="Shuman H.A."/>
            <person name="Segal G."/>
        </authorList>
    </citation>
    <scope>NUCLEOTIDE SEQUENCE [LARGE SCALE GENOMIC DNA]</scope>
    <source>
        <strain evidence="9 10">ATCC 700990</strain>
    </source>
</reference>
<evidence type="ECO:0000256" key="8">
    <source>
        <dbReference type="RuleBase" id="RU363068"/>
    </source>
</evidence>
<dbReference type="PANTHER" id="PTHR10061:SF0">
    <property type="entry name" value="S-FORMYLGLUTATHIONE HYDROLASE"/>
    <property type="match status" value="1"/>
</dbReference>
<dbReference type="PATRIC" id="fig|1212489.4.peg.2431"/>
<evidence type="ECO:0000256" key="2">
    <source>
        <dbReference type="ARBA" id="ARBA00012479"/>
    </source>
</evidence>
<dbReference type="InterPro" id="IPR000801">
    <property type="entry name" value="Esterase-like"/>
</dbReference>
<comment type="caution">
    <text evidence="9">The sequence shown here is derived from an EMBL/GenBank/DDBJ whole genome shotgun (WGS) entry which is preliminary data.</text>
</comment>
<dbReference type="GO" id="GO:0046294">
    <property type="term" value="P:formaldehyde catabolic process"/>
    <property type="evidence" value="ECO:0007669"/>
    <property type="project" value="InterPro"/>
</dbReference>
<evidence type="ECO:0000313" key="9">
    <source>
        <dbReference type="EMBL" id="KTC85980.1"/>
    </source>
</evidence>
<gene>
    <name evidence="9" type="primary">frmC</name>
    <name evidence="9" type="ORF">Ldro_2305</name>
</gene>
<protein>
    <recommendedName>
        <fullName evidence="2 6">S-formylglutathione hydrolase</fullName>
        <ecNumber evidence="2 6">3.1.2.12</ecNumber>
    </recommendedName>
</protein>
<evidence type="ECO:0000313" key="10">
    <source>
        <dbReference type="Proteomes" id="UP000054736"/>
    </source>
</evidence>
<sequence>MSIELVEENRCFGGMQYVYAHPSLVTKCTMRFALYLPPQAKQHKVPVLYWLSGLTSNEQNFITKAGAQRVAAELGLALVVPDTSPRGIELPGDRVSADFGVSAGFYLDAIKEPWSKHYRMFQYITEELPTIVNTHFPLDEERTGIFGHSMGGHGALTIAFKRPQQYRSLSAFAPICAPMHSPWGQKAFKGYLGEDKALWKNYDACELLVEKGWPHGTILIDQGTKDPFLEKELNPKLLVAACELAGVNLNLRWQEGYGHNYYFIASFIDDHLRFHASQLSE</sequence>
<dbReference type="InterPro" id="IPR029058">
    <property type="entry name" value="AB_hydrolase_fold"/>
</dbReference>
<feature type="active site" description="Charge relay system" evidence="7">
    <location>
        <position position="259"/>
    </location>
</feature>
<organism evidence="9 10">
    <name type="scientific">Legionella drozanskii LLAP-1</name>
    <dbReference type="NCBI Taxonomy" id="1212489"/>
    <lineage>
        <taxon>Bacteria</taxon>
        <taxon>Pseudomonadati</taxon>
        <taxon>Pseudomonadota</taxon>
        <taxon>Gammaproteobacteria</taxon>
        <taxon>Legionellales</taxon>
        <taxon>Legionellaceae</taxon>
        <taxon>Legionella</taxon>
    </lineage>
</organism>
<accession>A0A0W0SRW7</accession>
<dbReference type="NCBIfam" id="TIGR02821">
    <property type="entry name" value="fghA_ester_D"/>
    <property type="match status" value="1"/>
</dbReference>
<dbReference type="PANTHER" id="PTHR10061">
    <property type="entry name" value="S-FORMYLGLUTATHIONE HYDROLASE"/>
    <property type="match status" value="1"/>
</dbReference>